<evidence type="ECO:0000313" key="18">
    <source>
        <dbReference type="EMBL" id="PZP57400.1"/>
    </source>
</evidence>
<dbReference type="Pfam" id="PF01149">
    <property type="entry name" value="Fapy_DNA_glyco"/>
    <property type="match status" value="1"/>
</dbReference>
<sequence>MPELPEVETVVTELNAVTKGAKITSSETLTQKIRIPVPPELDLSLKNKVILHVTRRAKYILIHLDGDKILVIHLGMSGRIHIHEADKKTATQKHDHLILHLSNGKDVFFNDPRRFGLIELIDEEKINSHRLFSHLGPEPLSRNFSPSFLAGALKSRKGPVKVALMDQCLVVGVGNIYASEALFEAGIHPETSAQKLTIQKIEKLTAAIKAVLKSAIKAGGSTLKDYRKTNGDLGYFQHKFAVYDRAGKACRGCVCDIAKTGGVQKITQGGRSTFYCPRKQL</sequence>
<keyword evidence="4 15" id="KW-0479">Metal-binding</keyword>
<dbReference type="EMBL" id="QFOT01000002">
    <property type="protein sequence ID" value="PZP57400.1"/>
    <property type="molecule type" value="Genomic_DNA"/>
</dbReference>
<dbReference type="GO" id="GO:0008270">
    <property type="term" value="F:zinc ion binding"/>
    <property type="evidence" value="ECO:0007669"/>
    <property type="project" value="UniProtKB-UniRule"/>
</dbReference>
<evidence type="ECO:0000256" key="5">
    <source>
        <dbReference type="ARBA" id="ARBA00022763"/>
    </source>
</evidence>
<comment type="similarity">
    <text evidence="2 15">Belongs to the FPG family.</text>
</comment>
<dbReference type="SUPFAM" id="SSF46946">
    <property type="entry name" value="S13-like H2TH domain"/>
    <property type="match status" value="1"/>
</dbReference>
<dbReference type="PANTHER" id="PTHR22993">
    <property type="entry name" value="FORMAMIDOPYRIMIDINE-DNA GLYCOSYLASE"/>
    <property type="match status" value="1"/>
</dbReference>
<evidence type="ECO:0000259" key="17">
    <source>
        <dbReference type="PROSITE" id="PS51068"/>
    </source>
</evidence>
<comment type="function">
    <text evidence="15">Involved in base excision repair of DNA damaged by oxidation or by mutagenic agents. Acts as DNA glycosylase that recognizes and removes damaged bases. Has a preference for oxidized purines, such as 7,8-dihydro-8-oxoguanine (8-oxoG). Has AP (apurinic/apyrimidinic) lyase activity and introduces nicks in the DNA strand. Cleaves the DNA backbone by beta-delta elimination to generate a single-strand break at the site of the removed base with both 3'- and 5'-phosphates.</text>
</comment>
<dbReference type="InterPro" id="IPR015886">
    <property type="entry name" value="H2TH_FPG"/>
</dbReference>
<dbReference type="CDD" id="cd08966">
    <property type="entry name" value="EcFpg-like_N"/>
    <property type="match status" value="1"/>
</dbReference>
<dbReference type="NCBIfam" id="NF002211">
    <property type="entry name" value="PRK01103.1"/>
    <property type="match status" value="1"/>
</dbReference>
<evidence type="ECO:0000256" key="2">
    <source>
        <dbReference type="ARBA" id="ARBA00009409"/>
    </source>
</evidence>
<feature type="binding site" evidence="15">
    <location>
        <position position="156"/>
    </location>
    <ligand>
        <name>DNA</name>
        <dbReference type="ChEBI" id="CHEBI:16991"/>
    </ligand>
</feature>
<dbReference type="Proteomes" id="UP000249739">
    <property type="component" value="Unassembled WGS sequence"/>
</dbReference>
<evidence type="ECO:0000256" key="4">
    <source>
        <dbReference type="ARBA" id="ARBA00022723"/>
    </source>
</evidence>
<name>A0A2W5FUD6_9BACT</name>
<keyword evidence="9 15" id="KW-0238">DNA-binding</keyword>
<dbReference type="AlphaFoldDB" id="A0A2W5FUD6"/>
<dbReference type="InterPro" id="IPR000214">
    <property type="entry name" value="Znf_DNA_glyclase/AP_lyase"/>
</dbReference>
<dbReference type="GO" id="GO:0140078">
    <property type="term" value="F:class I DNA-(apurinic or apyrimidinic site) endonuclease activity"/>
    <property type="evidence" value="ECO:0007669"/>
    <property type="project" value="UniProtKB-EC"/>
</dbReference>
<evidence type="ECO:0000256" key="12">
    <source>
        <dbReference type="ARBA" id="ARBA00023268"/>
    </source>
</evidence>
<keyword evidence="11 15" id="KW-0456">Lyase</keyword>
<dbReference type="SMART" id="SM00898">
    <property type="entry name" value="Fapy_DNA_glyco"/>
    <property type="match status" value="1"/>
</dbReference>
<evidence type="ECO:0000313" key="19">
    <source>
        <dbReference type="Proteomes" id="UP000249739"/>
    </source>
</evidence>
<comment type="caution">
    <text evidence="18">The sequence shown here is derived from an EMBL/GenBank/DDBJ whole genome shotgun (WGS) entry which is preliminary data.</text>
</comment>
<evidence type="ECO:0000256" key="3">
    <source>
        <dbReference type="ARBA" id="ARBA00011245"/>
    </source>
</evidence>
<keyword evidence="7 15" id="KW-0378">Hydrolase</keyword>
<dbReference type="SUPFAM" id="SSF81624">
    <property type="entry name" value="N-terminal domain of MutM-like DNA repair proteins"/>
    <property type="match status" value="1"/>
</dbReference>
<dbReference type="FunFam" id="1.10.8.50:FF:000003">
    <property type="entry name" value="Formamidopyrimidine-DNA glycosylase"/>
    <property type="match status" value="1"/>
</dbReference>
<protein>
    <recommendedName>
        <fullName evidence="15">Formamidopyrimidine-DNA glycosylase</fullName>
        <shortName evidence="15">Fapy-DNA glycosylase</shortName>
        <ecNumber evidence="15">3.2.2.23</ecNumber>
    </recommendedName>
    <alternativeName>
        <fullName evidence="15">DNA-(apurinic or apyrimidinic site) lyase MutM</fullName>
        <shortName evidence="15">AP lyase MutM</shortName>
        <ecNumber evidence="15">4.2.99.18</ecNumber>
    </alternativeName>
</protein>
<keyword evidence="5 15" id="KW-0227">DNA damage</keyword>
<dbReference type="SMART" id="SM01232">
    <property type="entry name" value="H2TH"/>
    <property type="match status" value="1"/>
</dbReference>
<keyword evidence="10 15" id="KW-0234">DNA repair</keyword>
<dbReference type="InterPro" id="IPR012319">
    <property type="entry name" value="FPG_cat"/>
</dbReference>
<dbReference type="GO" id="GO:0034039">
    <property type="term" value="F:8-oxo-7,8-dihydroguanine DNA N-glycosylase activity"/>
    <property type="evidence" value="ECO:0007669"/>
    <property type="project" value="TreeGrafter"/>
</dbReference>
<accession>A0A2W5FUD6</accession>
<dbReference type="Pfam" id="PF06831">
    <property type="entry name" value="H2TH"/>
    <property type="match status" value="1"/>
</dbReference>
<feature type="active site" description="Proton donor; for delta-elimination activity" evidence="15">
    <location>
        <position position="271"/>
    </location>
</feature>
<keyword evidence="12 15" id="KW-0511">Multifunctional enzyme</keyword>
<dbReference type="GO" id="GO:0006284">
    <property type="term" value="P:base-excision repair"/>
    <property type="evidence" value="ECO:0007669"/>
    <property type="project" value="InterPro"/>
</dbReference>
<dbReference type="PROSITE" id="PS51068">
    <property type="entry name" value="FPG_CAT"/>
    <property type="match status" value="1"/>
</dbReference>
<keyword evidence="8 15" id="KW-0862">Zinc</keyword>
<comment type="catalytic activity">
    <reaction evidence="1 15">
        <text>Hydrolysis of DNA containing ring-opened 7-methylguanine residues, releasing 2,6-diamino-4-hydroxy-5-(N-methyl)formamidopyrimidine.</text>
        <dbReference type="EC" id="3.2.2.23"/>
    </reaction>
</comment>
<reference evidence="18 19" key="1">
    <citation type="submission" date="2017-08" db="EMBL/GenBank/DDBJ databases">
        <title>Infants hospitalized years apart are colonized by the same room-sourced microbial strains.</title>
        <authorList>
            <person name="Brooks B."/>
            <person name="Olm M.R."/>
            <person name="Firek B.A."/>
            <person name="Baker R."/>
            <person name="Thomas B.C."/>
            <person name="Morowitz M.J."/>
            <person name="Banfield J.F."/>
        </authorList>
    </citation>
    <scope>NUCLEOTIDE SEQUENCE [LARGE SCALE GENOMIC DNA]</scope>
    <source>
        <strain evidence="18">S2_006_000_R2_64</strain>
    </source>
</reference>
<evidence type="ECO:0000256" key="11">
    <source>
        <dbReference type="ARBA" id="ARBA00023239"/>
    </source>
</evidence>
<comment type="cofactor">
    <cofactor evidence="15">
        <name>Zn(2+)</name>
        <dbReference type="ChEBI" id="CHEBI:29105"/>
    </cofactor>
    <text evidence="15">Binds 1 zinc ion per subunit.</text>
</comment>
<dbReference type="GO" id="GO:0003684">
    <property type="term" value="F:damaged DNA binding"/>
    <property type="evidence" value="ECO:0007669"/>
    <property type="project" value="InterPro"/>
</dbReference>
<dbReference type="HAMAP" id="MF_00103">
    <property type="entry name" value="Fapy_DNA_glycosyl"/>
    <property type="match status" value="1"/>
</dbReference>
<dbReference type="InterPro" id="IPR010979">
    <property type="entry name" value="Ribosomal_uS13-like_H2TH"/>
</dbReference>
<feature type="domain" description="Formamidopyrimidine-DNA glycosylase catalytic" evidence="17">
    <location>
        <begin position="2"/>
        <end position="116"/>
    </location>
</feature>
<feature type="active site" description="Schiff-base intermediate with DNA" evidence="15">
    <location>
        <position position="2"/>
    </location>
</feature>
<dbReference type="PANTHER" id="PTHR22993:SF9">
    <property type="entry name" value="FORMAMIDOPYRIMIDINE-DNA GLYCOSYLASE"/>
    <property type="match status" value="1"/>
</dbReference>
<dbReference type="InterPro" id="IPR035937">
    <property type="entry name" value="FPG_N"/>
</dbReference>
<evidence type="ECO:0000256" key="7">
    <source>
        <dbReference type="ARBA" id="ARBA00022801"/>
    </source>
</evidence>
<evidence type="ECO:0000256" key="9">
    <source>
        <dbReference type="ARBA" id="ARBA00023125"/>
    </source>
</evidence>
<feature type="domain" description="FPG-type" evidence="16">
    <location>
        <begin position="241"/>
        <end position="281"/>
    </location>
</feature>
<dbReference type="Gene3D" id="3.20.190.10">
    <property type="entry name" value="MutM-like, N-terminal"/>
    <property type="match status" value="1"/>
</dbReference>
<keyword evidence="6 15" id="KW-0863">Zinc-finger</keyword>
<proteinExistence type="inferred from homology"/>
<feature type="active site" description="Proton donor" evidence="15">
    <location>
        <position position="3"/>
    </location>
</feature>
<dbReference type="EC" id="3.2.2.23" evidence="15"/>
<dbReference type="SUPFAM" id="SSF57716">
    <property type="entry name" value="Glucocorticoid receptor-like (DNA-binding domain)"/>
    <property type="match status" value="1"/>
</dbReference>
<evidence type="ECO:0000256" key="1">
    <source>
        <dbReference type="ARBA" id="ARBA00001668"/>
    </source>
</evidence>
<dbReference type="Gene3D" id="1.10.8.50">
    <property type="match status" value="1"/>
</dbReference>
<organism evidence="18 19">
    <name type="scientific">Micavibrio aeruginosavorus</name>
    <dbReference type="NCBI Taxonomy" id="349221"/>
    <lineage>
        <taxon>Bacteria</taxon>
        <taxon>Pseudomonadati</taxon>
        <taxon>Bdellovibrionota</taxon>
        <taxon>Bdellovibrionia</taxon>
        <taxon>Bdellovibrionales</taxon>
        <taxon>Pseudobdellovibrionaceae</taxon>
        <taxon>Micavibrio</taxon>
    </lineage>
</organism>
<comment type="catalytic activity">
    <reaction evidence="14 15">
        <text>2'-deoxyribonucleotide-(2'-deoxyribose 5'-phosphate)-2'-deoxyribonucleotide-DNA = a 3'-end 2'-deoxyribonucleotide-(2,3-dehydro-2,3-deoxyribose 5'-phosphate)-DNA + a 5'-end 5'-phospho-2'-deoxyribonucleoside-DNA + H(+)</text>
        <dbReference type="Rhea" id="RHEA:66592"/>
        <dbReference type="Rhea" id="RHEA-COMP:13180"/>
        <dbReference type="Rhea" id="RHEA-COMP:16897"/>
        <dbReference type="Rhea" id="RHEA-COMP:17067"/>
        <dbReference type="ChEBI" id="CHEBI:15378"/>
        <dbReference type="ChEBI" id="CHEBI:136412"/>
        <dbReference type="ChEBI" id="CHEBI:157695"/>
        <dbReference type="ChEBI" id="CHEBI:167181"/>
        <dbReference type="EC" id="4.2.99.18"/>
    </reaction>
</comment>
<keyword evidence="13 15" id="KW-0326">Glycosidase</keyword>
<dbReference type="EC" id="4.2.99.18" evidence="15"/>
<feature type="binding site" evidence="15">
    <location>
        <position position="113"/>
    </location>
    <ligand>
        <name>DNA</name>
        <dbReference type="ChEBI" id="CHEBI:16991"/>
    </ligand>
</feature>
<dbReference type="InterPro" id="IPR020629">
    <property type="entry name" value="FPG_Glyclase"/>
</dbReference>
<evidence type="ECO:0000256" key="6">
    <source>
        <dbReference type="ARBA" id="ARBA00022771"/>
    </source>
</evidence>
<evidence type="ECO:0000256" key="15">
    <source>
        <dbReference type="HAMAP-Rule" id="MF_00103"/>
    </source>
</evidence>
<evidence type="ECO:0000256" key="8">
    <source>
        <dbReference type="ARBA" id="ARBA00022833"/>
    </source>
</evidence>
<dbReference type="PROSITE" id="PS51066">
    <property type="entry name" value="ZF_FPG_2"/>
    <property type="match status" value="1"/>
</dbReference>
<gene>
    <name evidence="15" type="primary">mutM</name>
    <name evidence="15" type="synonym">fpg</name>
    <name evidence="18" type="ORF">DI586_00480</name>
</gene>
<evidence type="ECO:0000256" key="14">
    <source>
        <dbReference type="ARBA" id="ARBA00044632"/>
    </source>
</evidence>
<comment type="subunit">
    <text evidence="3 15">Monomer.</text>
</comment>
<dbReference type="NCBIfam" id="TIGR00577">
    <property type="entry name" value="fpg"/>
    <property type="match status" value="1"/>
</dbReference>
<evidence type="ECO:0000259" key="16">
    <source>
        <dbReference type="PROSITE" id="PS51066"/>
    </source>
</evidence>
<feature type="binding site" evidence="15">
    <location>
        <position position="94"/>
    </location>
    <ligand>
        <name>DNA</name>
        <dbReference type="ChEBI" id="CHEBI:16991"/>
    </ligand>
</feature>
<feature type="active site" description="Proton donor; for beta-elimination activity" evidence="15">
    <location>
        <position position="58"/>
    </location>
</feature>
<evidence type="ECO:0000256" key="13">
    <source>
        <dbReference type="ARBA" id="ARBA00023295"/>
    </source>
</evidence>
<evidence type="ECO:0000256" key="10">
    <source>
        <dbReference type="ARBA" id="ARBA00023204"/>
    </source>
</evidence>